<gene>
    <name evidence="2" type="ORF">ACHAWO_005503</name>
</gene>
<comment type="caution">
    <text evidence="2">The sequence shown here is derived from an EMBL/GenBank/DDBJ whole genome shotgun (WGS) entry which is preliminary data.</text>
</comment>
<keyword evidence="1" id="KW-0732">Signal</keyword>
<dbReference type="Proteomes" id="UP001530400">
    <property type="component" value="Unassembled WGS sequence"/>
</dbReference>
<dbReference type="EMBL" id="JALLPJ020000257">
    <property type="protein sequence ID" value="KAL3797344.1"/>
    <property type="molecule type" value="Genomic_DNA"/>
</dbReference>
<name>A0ABD3QBB3_9STRA</name>
<organism evidence="2 3">
    <name type="scientific">Cyclotella atomus</name>
    <dbReference type="NCBI Taxonomy" id="382360"/>
    <lineage>
        <taxon>Eukaryota</taxon>
        <taxon>Sar</taxon>
        <taxon>Stramenopiles</taxon>
        <taxon>Ochrophyta</taxon>
        <taxon>Bacillariophyta</taxon>
        <taxon>Coscinodiscophyceae</taxon>
        <taxon>Thalassiosirophycidae</taxon>
        <taxon>Stephanodiscales</taxon>
        <taxon>Stephanodiscaceae</taxon>
        <taxon>Cyclotella</taxon>
    </lineage>
</organism>
<feature type="signal peptide" evidence="1">
    <location>
        <begin position="1"/>
        <end position="22"/>
    </location>
</feature>
<feature type="chain" id="PRO_5044798644" evidence="1">
    <location>
        <begin position="23"/>
        <end position="349"/>
    </location>
</feature>
<evidence type="ECO:0000313" key="3">
    <source>
        <dbReference type="Proteomes" id="UP001530400"/>
    </source>
</evidence>
<evidence type="ECO:0000256" key="1">
    <source>
        <dbReference type="SAM" id="SignalP"/>
    </source>
</evidence>
<reference evidence="2 3" key="1">
    <citation type="submission" date="2024-10" db="EMBL/GenBank/DDBJ databases">
        <title>Updated reference genomes for cyclostephanoid diatoms.</title>
        <authorList>
            <person name="Roberts W.R."/>
            <person name="Alverson A.J."/>
        </authorList>
    </citation>
    <scope>NUCLEOTIDE SEQUENCE [LARGE SCALE GENOMIC DNA]</scope>
    <source>
        <strain evidence="2 3">AJA010-31</strain>
    </source>
</reference>
<keyword evidence="3" id="KW-1185">Reference proteome</keyword>
<sequence>MTRCKWLLGVLLVHRKLQECSAVFSMPHRPSFGTSRYFHQKRVDRSIEGRIYQYCFLCRLVCLRGGDEIEVDTVNKPSNDIDNISQLIGIIDVRSQAECDCIILTDRKQTSFNPDTVQLKQSATFSSSCISNLESLTHDTSTTEEVEQNQGAAAALTIGSSCSTIYLLLTYDFNNGKTVLHRTLGGIKLMNMVDGIRRRWKDSAYKSSRTKLILLLVPSKSYDKSILDCQSNKLFLDLTEDTKWKKEGLSYLIDRLNQYFELGGEEYKCVNPFDLDIVLLGETSDASDESISENIGTNSAIEIFKRHIELHSSGTSDASDEDFVDAKHFESIVGDRFASFGGLGSPTIL</sequence>
<protein>
    <submittedName>
        <fullName evidence="2">Uncharacterized protein</fullName>
    </submittedName>
</protein>
<dbReference type="AlphaFoldDB" id="A0ABD3QBB3"/>
<accession>A0ABD3QBB3</accession>
<evidence type="ECO:0000313" key="2">
    <source>
        <dbReference type="EMBL" id="KAL3797344.1"/>
    </source>
</evidence>
<proteinExistence type="predicted"/>